<evidence type="ECO:0000313" key="3">
    <source>
        <dbReference type="Proteomes" id="UP000217895"/>
    </source>
</evidence>
<gene>
    <name evidence="2" type="ORF">NIES2135_38600</name>
</gene>
<protein>
    <submittedName>
        <fullName evidence="2">NUDIX hydrolase</fullName>
    </submittedName>
</protein>
<dbReference type="GO" id="GO:0016787">
    <property type="term" value="F:hydrolase activity"/>
    <property type="evidence" value="ECO:0007669"/>
    <property type="project" value="UniProtKB-KW"/>
</dbReference>
<reference evidence="2 3" key="1">
    <citation type="submission" date="2017-06" db="EMBL/GenBank/DDBJ databases">
        <title>Genome sequencing of cyanobaciteial culture collection at National Institute for Environmental Studies (NIES).</title>
        <authorList>
            <person name="Hirose Y."/>
            <person name="Shimura Y."/>
            <person name="Fujisawa T."/>
            <person name="Nakamura Y."/>
            <person name="Kawachi M."/>
        </authorList>
    </citation>
    <scope>NUCLEOTIDE SEQUENCE [LARGE SCALE GENOMIC DNA]</scope>
    <source>
        <strain evidence="2 3">NIES-2135</strain>
    </source>
</reference>
<keyword evidence="2" id="KW-0378">Hydrolase</keyword>
<dbReference type="PROSITE" id="PS51462">
    <property type="entry name" value="NUDIX"/>
    <property type="match status" value="1"/>
</dbReference>
<dbReference type="InterPro" id="IPR015797">
    <property type="entry name" value="NUDIX_hydrolase-like_dom_sf"/>
</dbReference>
<organism evidence="2 3">
    <name type="scientific">Leptolyngbya boryana NIES-2135</name>
    <dbReference type="NCBI Taxonomy" id="1973484"/>
    <lineage>
        <taxon>Bacteria</taxon>
        <taxon>Bacillati</taxon>
        <taxon>Cyanobacteriota</taxon>
        <taxon>Cyanophyceae</taxon>
        <taxon>Leptolyngbyales</taxon>
        <taxon>Leptolyngbyaceae</taxon>
        <taxon>Leptolyngbya group</taxon>
        <taxon>Leptolyngbya</taxon>
    </lineage>
</organism>
<feature type="domain" description="Nudix hydrolase" evidence="1">
    <location>
        <begin position="96"/>
        <end position="225"/>
    </location>
</feature>
<evidence type="ECO:0000259" key="1">
    <source>
        <dbReference type="PROSITE" id="PS51462"/>
    </source>
</evidence>
<dbReference type="Gene3D" id="3.90.79.10">
    <property type="entry name" value="Nucleoside Triphosphate Pyrophosphohydrolase"/>
    <property type="match status" value="1"/>
</dbReference>
<sequence>MTSHSNHYLSRLPEQFRYLGNYKSGEIEIATDSEVIGTVQAKLRSKSIASSESAPQASETGIVFEDDYILVIRDPVIFKNGQAGTYLRIIERASLTGKAGVVMLPVRDNLVYLNKIFRHATRHWELECPRGYREESQTLEEAVEAELSQELGLEIDAIYNLGEVYSNTGLLAGSAQAYFVRLKPGDAAPCPEEGESISDTVTLTTQEVKAKIRSGEIRDGFTLSVLQLAQAHDLLTDDRGI</sequence>
<dbReference type="EMBL" id="AP018203">
    <property type="protein sequence ID" value="BAY56997.1"/>
    <property type="molecule type" value="Genomic_DNA"/>
</dbReference>
<keyword evidence="3" id="KW-1185">Reference proteome</keyword>
<dbReference type="AlphaFoldDB" id="A0A1Z4JK87"/>
<evidence type="ECO:0000313" key="2">
    <source>
        <dbReference type="EMBL" id="BAY56997.1"/>
    </source>
</evidence>
<dbReference type="SUPFAM" id="SSF55811">
    <property type="entry name" value="Nudix"/>
    <property type="match status" value="1"/>
</dbReference>
<dbReference type="CDD" id="cd03424">
    <property type="entry name" value="NUDIX_ADPRase_Nudt5_UGPPase_Nudt14"/>
    <property type="match status" value="1"/>
</dbReference>
<name>A0A1Z4JK87_LEPBY</name>
<proteinExistence type="predicted"/>
<dbReference type="InterPro" id="IPR000086">
    <property type="entry name" value="NUDIX_hydrolase_dom"/>
</dbReference>
<dbReference type="Proteomes" id="UP000217895">
    <property type="component" value="Chromosome"/>
</dbReference>
<accession>A0A1Z4JK87</accession>